<protein>
    <submittedName>
        <fullName evidence="1">Uncharacterized protein</fullName>
    </submittedName>
</protein>
<evidence type="ECO:0000313" key="2">
    <source>
        <dbReference type="Proteomes" id="UP001500975"/>
    </source>
</evidence>
<accession>A0ABP8HZD0</accession>
<sequence length="70" mass="7400">MAPVDGVGVVAEVVVGQLLQPRQLGVDLRGARGIGGAEIGVAHRSLRVDRDATIHALFRLEAKIGRASFR</sequence>
<name>A0ABP8HZD0_9BURK</name>
<organism evidence="1 2">
    <name type="scientific">Variovorax defluvii</name>
    <dbReference type="NCBI Taxonomy" id="913761"/>
    <lineage>
        <taxon>Bacteria</taxon>
        <taxon>Pseudomonadati</taxon>
        <taxon>Pseudomonadota</taxon>
        <taxon>Betaproteobacteria</taxon>
        <taxon>Burkholderiales</taxon>
        <taxon>Comamonadaceae</taxon>
        <taxon>Variovorax</taxon>
    </lineage>
</organism>
<dbReference type="Proteomes" id="UP001500975">
    <property type="component" value="Unassembled WGS sequence"/>
</dbReference>
<evidence type="ECO:0000313" key="1">
    <source>
        <dbReference type="EMBL" id="GAA4348136.1"/>
    </source>
</evidence>
<gene>
    <name evidence="1" type="ORF">GCM10023165_33710</name>
</gene>
<comment type="caution">
    <text evidence="1">The sequence shown here is derived from an EMBL/GenBank/DDBJ whole genome shotgun (WGS) entry which is preliminary data.</text>
</comment>
<dbReference type="EMBL" id="BAABGJ010000056">
    <property type="protein sequence ID" value="GAA4348136.1"/>
    <property type="molecule type" value="Genomic_DNA"/>
</dbReference>
<keyword evidence="2" id="KW-1185">Reference proteome</keyword>
<reference evidence="2" key="1">
    <citation type="journal article" date="2019" name="Int. J. Syst. Evol. Microbiol.">
        <title>The Global Catalogue of Microorganisms (GCM) 10K type strain sequencing project: providing services to taxonomists for standard genome sequencing and annotation.</title>
        <authorList>
            <consortium name="The Broad Institute Genomics Platform"/>
            <consortium name="The Broad Institute Genome Sequencing Center for Infectious Disease"/>
            <person name="Wu L."/>
            <person name="Ma J."/>
        </authorList>
    </citation>
    <scope>NUCLEOTIDE SEQUENCE [LARGE SCALE GENOMIC DNA]</scope>
    <source>
        <strain evidence="2">JCM 17804</strain>
    </source>
</reference>
<proteinExistence type="predicted"/>